<dbReference type="Pfam" id="PF03232">
    <property type="entry name" value="COQ7"/>
    <property type="match status" value="1"/>
</dbReference>
<name>A0AAU7P9T9_9XANT</name>
<accession>A0AAU7P9T9</accession>
<dbReference type="EMBL" id="CP144460">
    <property type="protein sequence ID" value="XBS38078.1"/>
    <property type="molecule type" value="Genomic_DNA"/>
</dbReference>
<proteinExistence type="predicted"/>
<dbReference type="RefSeq" id="WP_349656557.1">
    <property type="nucleotide sequence ID" value="NZ_CP144460.1"/>
</dbReference>
<sequence>MEATTRSSATHDLGDRILKVNHAGEHGAISIYSGQLFMARSTD</sequence>
<protein>
    <submittedName>
        <fullName evidence="1">Demethoxyubiquinone hydroxylase family protein</fullName>
    </submittedName>
</protein>
<reference evidence="1" key="1">
    <citation type="submission" date="2024-02" db="EMBL/GenBank/DDBJ databases">
        <title>Complete genome sequence of Xanthomonas sp. 10-10.</title>
        <authorList>
            <person name="Biessy A."/>
            <person name="Ciotola M."/>
            <person name="Cadieux M."/>
            <person name="Soufiane B."/>
            <person name="Laforest M."/>
            <person name="Filion M."/>
        </authorList>
    </citation>
    <scope>NUCLEOTIDE SEQUENCE</scope>
    <source>
        <strain evidence="1">10-10</strain>
    </source>
</reference>
<gene>
    <name evidence="1" type="ORF">VZ068_00605</name>
</gene>
<evidence type="ECO:0000313" key="1">
    <source>
        <dbReference type="EMBL" id="XBS38078.1"/>
    </source>
</evidence>
<organism evidence="1">
    <name type="scientific">Xanthomonas sp. 10-10</name>
    <dbReference type="NCBI Taxonomy" id="3115848"/>
    <lineage>
        <taxon>Bacteria</taxon>
        <taxon>Pseudomonadati</taxon>
        <taxon>Pseudomonadota</taxon>
        <taxon>Gammaproteobacteria</taxon>
        <taxon>Lysobacterales</taxon>
        <taxon>Lysobacteraceae</taxon>
        <taxon>Xanthomonas</taxon>
    </lineage>
</organism>
<dbReference type="AlphaFoldDB" id="A0AAU7P9T9"/>